<dbReference type="Proteomes" id="UP001318682">
    <property type="component" value="Chromosome"/>
</dbReference>
<name>A0ABZ2BS39_9RHOB</name>
<gene>
    <name evidence="1" type="ORF">ROLI_012090</name>
</gene>
<accession>A0ABZ2BS39</accession>
<sequence>MDWDREMTNWYTADTHFGHENVIRFCGRPFKSASHMDGIMLENMWKVVNPDDDLWIIGDLAFGAPAKDAAYLEQIFGQLPGARKHLIIGNHDSDLTQSLDWTSVSMMAEVPDGPKKQLNTLCHYPMITWNHARREALQLFGHVHNNWRGSRNSVNVGVNVWDFMPVTYDDVARRARQLPINKHWSDVEYRKELN</sequence>
<dbReference type="InterPro" id="IPR029052">
    <property type="entry name" value="Metallo-depent_PP-like"/>
</dbReference>
<dbReference type="SUPFAM" id="SSF56300">
    <property type="entry name" value="Metallo-dependent phosphatases"/>
    <property type="match status" value="1"/>
</dbReference>
<evidence type="ECO:0000313" key="2">
    <source>
        <dbReference type="Proteomes" id="UP001318682"/>
    </source>
</evidence>
<dbReference type="EMBL" id="CP143423">
    <property type="protein sequence ID" value="WVX48131.1"/>
    <property type="molecule type" value="Genomic_DNA"/>
</dbReference>
<organism evidence="1 2">
    <name type="scientific">Roseobacter fucihabitans</name>
    <dbReference type="NCBI Taxonomy" id="1537242"/>
    <lineage>
        <taxon>Bacteria</taxon>
        <taxon>Pseudomonadati</taxon>
        <taxon>Pseudomonadota</taxon>
        <taxon>Alphaproteobacteria</taxon>
        <taxon>Rhodobacterales</taxon>
        <taxon>Roseobacteraceae</taxon>
        <taxon>Roseobacter</taxon>
    </lineage>
</organism>
<proteinExistence type="predicted"/>
<dbReference type="RefSeq" id="WP_262386389.1">
    <property type="nucleotide sequence ID" value="NZ_CP143423.1"/>
</dbReference>
<keyword evidence="2" id="KW-1185">Reference proteome</keyword>
<evidence type="ECO:0008006" key="3">
    <source>
        <dbReference type="Google" id="ProtNLM"/>
    </source>
</evidence>
<evidence type="ECO:0000313" key="1">
    <source>
        <dbReference type="EMBL" id="WVX48131.1"/>
    </source>
</evidence>
<protein>
    <recommendedName>
        <fullName evidence="3">Metallophosphoesterase</fullName>
    </recommendedName>
</protein>
<reference evidence="2" key="1">
    <citation type="submission" date="2024-01" db="EMBL/GenBank/DDBJ databases">
        <title>Roseobacter fucihabitans sp. nov., isolated from the brown alga Fucus spiralis.</title>
        <authorList>
            <person name="Hahnke S."/>
            <person name="Berger M."/>
            <person name="Schlingloff A."/>
            <person name="Athale I."/>
            <person name="Neumann-Schaal M."/>
            <person name="Adenaya A."/>
            <person name="Poehlein A."/>
            <person name="Daniel R."/>
            <person name="Pertersen J."/>
            <person name="Brinkhoff T."/>
        </authorList>
    </citation>
    <scope>NUCLEOTIDE SEQUENCE [LARGE SCALE GENOMIC DNA]</scope>
    <source>
        <strain evidence="2">B14</strain>
    </source>
</reference>
<dbReference type="Gene3D" id="3.60.21.10">
    <property type="match status" value="1"/>
</dbReference>